<keyword evidence="17" id="KW-0694">RNA-binding</keyword>
<dbReference type="PANTHER" id="PTHR12124:SF47">
    <property type="entry name" value="EXOSOME COMPONENT 10"/>
    <property type="match status" value="1"/>
</dbReference>
<dbReference type="Ensembl" id="ENSSFAT00005040823.1">
    <property type="protein sequence ID" value="ENSSFAP00005039366.1"/>
    <property type="gene ID" value="ENSSFAG00005019670.1"/>
</dbReference>
<reference evidence="25" key="3">
    <citation type="submission" date="2025-09" db="UniProtKB">
        <authorList>
            <consortium name="Ensembl"/>
        </authorList>
    </citation>
    <scope>IDENTIFICATION</scope>
</reference>
<feature type="region of interest" description="Disordered" evidence="23">
    <location>
        <begin position="668"/>
        <end position="776"/>
    </location>
</feature>
<dbReference type="InterPro" id="IPR045092">
    <property type="entry name" value="Rrp6-like"/>
</dbReference>
<comment type="cofactor">
    <cofactor evidence="1">
        <name>Mg(2+)</name>
        <dbReference type="ChEBI" id="CHEBI:18420"/>
    </cofactor>
</comment>
<dbReference type="GO" id="GO:0071036">
    <property type="term" value="P:nuclear polyadenylation-dependent snoRNA catabolic process"/>
    <property type="evidence" value="ECO:0007669"/>
    <property type="project" value="TreeGrafter"/>
</dbReference>
<feature type="compositionally biased region" description="Basic and acidic residues" evidence="23">
    <location>
        <begin position="725"/>
        <end position="735"/>
    </location>
</feature>
<dbReference type="PROSITE" id="PS50967">
    <property type="entry name" value="HRDC"/>
    <property type="match status" value="1"/>
</dbReference>
<accession>A0A672ICC0</accession>
<dbReference type="GO" id="GO:0005730">
    <property type="term" value="C:nucleolus"/>
    <property type="evidence" value="ECO:0007669"/>
    <property type="project" value="UniProtKB-SubCell"/>
</dbReference>
<dbReference type="InterPro" id="IPR036397">
    <property type="entry name" value="RNaseH_sf"/>
</dbReference>
<dbReference type="GO" id="GO:0019219">
    <property type="term" value="P:regulation of nucleobase-containing compound metabolic process"/>
    <property type="evidence" value="ECO:0007669"/>
    <property type="project" value="UniProtKB-ARBA"/>
</dbReference>
<keyword evidence="18" id="KW-0234">DNA repair</keyword>
<sequence length="776" mass="88812">TMKSANKSDIKDSNTDTNDDEKEELCPGFKDVDAFVKYGLGAVLSATKASAVLPQAGDEYDFYRSFPGFQEFCESQGDKLLHSMSQIMHHHGCRSHMRDRNKLTGLEERFDLVVDSNDVILERAGILLDEADGLNRSQQPVMPVGFQPPKIVVSSWNRKVGELTPIPRSETFRLLHAKNVARPQLKFKEKIDNSNTPFVPKIFIKPNALKPLPQMRKERPEDLDVPAALADFIHQQRTQEHVDDMFAHPYQYELDHFSVPEKLLLKPEPQMYKPLAETKLSYIDTLEDLVALNEKLCKLSEFAVDLEHHSYRSFLGLTCLMQISTRDEDFIIDTLELRSELYILNEAFTDPSIVKVFHGADSDVEWLQRDLGLYVVNLFDTHQASRALNLARHSLDHLLKHFCNPVEAKNVSLKKYVKPIFTEESYLELQRKQKKSLNTQQLTAFRLLFAWRDKLARQEDESTGYVLPTHMMSKISEELPKEPQGIIACCNPVPPLVRQQVNELHLLVQQAREMPLLKVREEERRQPRCSQNKQVTLFGPHDTSKVSEIDLTPFSSDGEQNTRLVTHHTSSEPEIKDDQDSASVAQTKARRIVESFENPFRMYLPSTGVHINKNAKFDPSSKIFEISNRWKLQTIEQQQMELDAKKKAKQDMKEKAKKDTCTDAAHQLHQEAAKGQKRERVAGEPGESTPKPSKKLMKSAETPQRTEETPDSFKPFDYSQSDLKVFADTKSKDSTQFDPNRQKTPKGPKNTGAGNRSMSYLAGKSDRGFRHSWPKR</sequence>
<keyword evidence="12" id="KW-0378">Hydrolase</keyword>
<dbReference type="GO" id="GO:0071035">
    <property type="term" value="P:nuclear polyadenylation-dependent rRNA catabolic process"/>
    <property type="evidence" value="ECO:0007669"/>
    <property type="project" value="TreeGrafter"/>
</dbReference>
<evidence type="ECO:0000256" key="4">
    <source>
        <dbReference type="ARBA" id="ARBA00004642"/>
    </source>
</evidence>
<comment type="similarity">
    <text evidence="20">Belongs to the exosome component 10/RRP6 family.</text>
</comment>
<evidence type="ECO:0000256" key="1">
    <source>
        <dbReference type="ARBA" id="ARBA00001946"/>
    </source>
</evidence>
<dbReference type="GO" id="GO:0000166">
    <property type="term" value="F:nucleotide binding"/>
    <property type="evidence" value="ECO:0007669"/>
    <property type="project" value="InterPro"/>
</dbReference>
<keyword evidence="16" id="KW-0832">Ubl conjugation</keyword>
<dbReference type="Pfam" id="PF00570">
    <property type="entry name" value="HRDC"/>
    <property type="match status" value="1"/>
</dbReference>
<evidence type="ECO:0000256" key="18">
    <source>
        <dbReference type="ARBA" id="ARBA00023204"/>
    </source>
</evidence>
<keyword evidence="15" id="KW-0460">Magnesium</keyword>
<keyword evidence="8" id="KW-0597">Phosphoprotein</keyword>
<proteinExistence type="inferred from homology"/>
<evidence type="ECO:0000256" key="19">
    <source>
        <dbReference type="ARBA" id="ARBA00023242"/>
    </source>
</evidence>
<keyword evidence="6" id="KW-1017">Isopeptide bond</keyword>
<evidence type="ECO:0000256" key="16">
    <source>
        <dbReference type="ARBA" id="ARBA00022843"/>
    </source>
</evidence>
<dbReference type="GO" id="GO:0046872">
    <property type="term" value="F:metal ion binding"/>
    <property type="evidence" value="ECO:0007669"/>
    <property type="project" value="UniProtKB-KW"/>
</dbReference>
<evidence type="ECO:0000256" key="12">
    <source>
        <dbReference type="ARBA" id="ARBA00022801"/>
    </source>
</evidence>
<dbReference type="GO" id="GO:0006281">
    <property type="term" value="P:DNA repair"/>
    <property type="evidence" value="ECO:0007669"/>
    <property type="project" value="UniProtKB-KW"/>
</dbReference>
<feature type="region of interest" description="Disordered" evidence="23">
    <location>
        <begin position="566"/>
        <end position="585"/>
    </location>
</feature>
<feature type="region of interest" description="Disordered" evidence="23">
    <location>
        <begin position="1"/>
        <end position="24"/>
    </location>
</feature>
<dbReference type="InterPro" id="IPR002562">
    <property type="entry name" value="3'-5'_exonuclease_dom"/>
</dbReference>
<comment type="subcellular location">
    <subcellularLocation>
        <location evidence="2">Cytoplasm</location>
    </subcellularLocation>
    <subcellularLocation>
        <location evidence="3">Nucleus</location>
        <location evidence="3">Nucleolus</location>
    </subcellularLocation>
    <subcellularLocation>
        <location evidence="4">Nucleus</location>
        <location evidence="4">Nucleoplasm</location>
    </subcellularLocation>
</comment>
<evidence type="ECO:0000256" key="2">
    <source>
        <dbReference type="ARBA" id="ARBA00004496"/>
    </source>
</evidence>
<evidence type="ECO:0000313" key="25">
    <source>
        <dbReference type="Ensembl" id="ENSSFAP00005039366.1"/>
    </source>
</evidence>
<dbReference type="InterPro" id="IPR002121">
    <property type="entry name" value="HRDC_dom"/>
</dbReference>
<dbReference type="GO" id="GO:0071040">
    <property type="term" value="P:nuclear polyadenylation-dependent antisense transcript catabolic process"/>
    <property type="evidence" value="ECO:0007669"/>
    <property type="project" value="TreeGrafter"/>
</dbReference>
<evidence type="ECO:0000259" key="24">
    <source>
        <dbReference type="PROSITE" id="PS50967"/>
    </source>
</evidence>
<keyword evidence="26" id="KW-1185">Reference proteome</keyword>
<feature type="compositionally biased region" description="Basic and acidic residues" evidence="23">
    <location>
        <begin position="668"/>
        <end position="682"/>
    </location>
</feature>
<evidence type="ECO:0000256" key="8">
    <source>
        <dbReference type="ARBA" id="ARBA00022553"/>
    </source>
</evidence>
<evidence type="ECO:0000256" key="14">
    <source>
        <dbReference type="ARBA" id="ARBA00022839"/>
    </source>
</evidence>
<evidence type="ECO:0000256" key="15">
    <source>
        <dbReference type="ARBA" id="ARBA00022842"/>
    </source>
</evidence>
<evidence type="ECO:0000256" key="6">
    <source>
        <dbReference type="ARBA" id="ARBA00022499"/>
    </source>
</evidence>
<dbReference type="PANTHER" id="PTHR12124">
    <property type="entry name" value="POLYMYOSITIS/SCLERODERMA AUTOANTIGEN-RELATED"/>
    <property type="match status" value="1"/>
</dbReference>
<dbReference type="FunFam" id="3.30.420.10:FF:000022">
    <property type="entry name" value="Exosome component 10"/>
    <property type="match status" value="1"/>
</dbReference>
<reference evidence="25" key="2">
    <citation type="submission" date="2025-08" db="UniProtKB">
        <authorList>
            <consortium name="Ensembl"/>
        </authorList>
    </citation>
    <scope>IDENTIFICATION</scope>
</reference>
<dbReference type="Gene3D" id="3.30.420.10">
    <property type="entry name" value="Ribonuclease H-like superfamily/Ribonuclease H"/>
    <property type="match status" value="1"/>
</dbReference>
<keyword evidence="14" id="KW-0269">Exonuclease</keyword>
<evidence type="ECO:0000313" key="26">
    <source>
        <dbReference type="Proteomes" id="UP000472267"/>
    </source>
</evidence>
<gene>
    <name evidence="25" type="primary">exosc10</name>
</gene>
<dbReference type="SMART" id="SM00474">
    <property type="entry name" value="35EXOc"/>
    <property type="match status" value="1"/>
</dbReference>
<evidence type="ECO:0000256" key="3">
    <source>
        <dbReference type="ARBA" id="ARBA00004604"/>
    </source>
</evidence>
<dbReference type="GO" id="GO:0071044">
    <property type="term" value="P:histone mRNA catabolic process"/>
    <property type="evidence" value="ECO:0007669"/>
    <property type="project" value="TreeGrafter"/>
</dbReference>
<dbReference type="GO" id="GO:0000176">
    <property type="term" value="C:nuclear exosome (RNase complex)"/>
    <property type="evidence" value="ECO:0007669"/>
    <property type="project" value="InterPro"/>
</dbReference>
<name>A0A672ICC0_SALFA</name>
<dbReference type="InterPro" id="IPR010997">
    <property type="entry name" value="HRDC-like_sf"/>
</dbReference>
<dbReference type="Proteomes" id="UP000472267">
    <property type="component" value="Chromosome 20"/>
</dbReference>
<evidence type="ECO:0000256" key="5">
    <source>
        <dbReference type="ARBA" id="ARBA00022490"/>
    </source>
</evidence>
<evidence type="ECO:0000256" key="9">
    <source>
        <dbReference type="ARBA" id="ARBA00022722"/>
    </source>
</evidence>
<comment type="subunit">
    <text evidence="21">Component of the RNA exosome complex. The catalytically inactive RNA exosome core complex (Exo-9) associates with the catalytic subunit EXOSC10/RRP6 (via its N-terminus). Exo-9 may associate with DIS3 to form the nucleolar exosome complex, or DIS3L to form the cytoplasmic exosome complex. The RNA exosome complex interacts with cofactors C1D/RRP47, MPHOSPH6/MPP6 and MTREX/MTR4. Interacts with MTREX; the interaction with MTREX mediates the association of MTREX with nuclear RNA exosomes. Part of the small subunit (SSU) processome, composed of more than 70 proteins and the RNA chaperone small nucleolar RNA (snoRNA) U3. Interacts with ALYREF/THOC4. Interacts with DHX36; this interaction occurs in a RNase-insensitive manner. Interacts with NRDE2. Interacts (via C-terminus) with USP36 (via C-terminus); the interaction is facilitated by the association with RNA and promotes sumoylation of EXOSC10.</text>
</comment>
<dbReference type="InterPro" id="IPR012337">
    <property type="entry name" value="RNaseH-like_sf"/>
</dbReference>
<dbReference type="GO" id="GO:0071039">
    <property type="term" value="P:nuclear polyadenylation-dependent CUT catabolic process"/>
    <property type="evidence" value="ECO:0007669"/>
    <property type="project" value="TreeGrafter"/>
</dbReference>
<feature type="compositionally biased region" description="Basic and acidic residues" evidence="23">
    <location>
        <begin position="1"/>
        <end position="14"/>
    </location>
</feature>
<dbReference type="GO" id="GO:0000467">
    <property type="term" value="P:exonucleolytic trimming to generate mature 3'-end of 5.8S rRNA from tricistronic rRNA transcript (SSU-rRNA, 5.8S rRNA, LSU-rRNA)"/>
    <property type="evidence" value="ECO:0007669"/>
    <property type="project" value="InterPro"/>
</dbReference>
<evidence type="ECO:0000256" key="11">
    <source>
        <dbReference type="ARBA" id="ARBA00022763"/>
    </source>
</evidence>
<keyword evidence="9" id="KW-0540">Nuclease</keyword>
<protein>
    <recommendedName>
        <fullName evidence="22">Exosome complex component 10</fullName>
    </recommendedName>
</protein>
<evidence type="ECO:0000256" key="23">
    <source>
        <dbReference type="SAM" id="MobiDB-lite"/>
    </source>
</evidence>
<dbReference type="SUPFAM" id="SSF53098">
    <property type="entry name" value="Ribonuclease H-like"/>
    <property type="match status" value="1"/>
</dbReference>
<evidence type="ECO:0000256" key="7">
    <source>
        <dbReference type="ARBA" id="ARBA00022552"/>
    </source>
</evidence>
<evidence type="ECO:0000256" key="10">
    <source>
        <dbReference type="ARBA" id="ARBA00022723"/>
    </source>
</evidence>
<dbReference type="GO" id="GO:0071051">
    <property type="term" value="P:poly(A)-dependent snoRNA 3'-end processing"/>
    <property type="evidence" value="ECO:0007669"/>
    <property type="project" value="TreeGrafter"/>
</dbReference>
<dbReference type="FunFam" id="1.10.150.80:FF:000001">
    <property type="entry name" value="Putative exosome component 10"/>
    <property type="match status" value="1"/>
</dbReference>
<dbReference type="SUPFAM" id="SSF47819">
    <property type="entry name" value="HRDC-like"/>
    <property type="match status" value="1"/>
</dbReference>
<keyword evidence="19" id="KW-0539">Nucleus</keyword>
<dbReference type="GO" id="GO:0003727">
    <property type="term" value="F:single-stranded RNA binding"/>
    <property type="evidence" value="ECO:0007669"/>
    <property type="project" value="TreeGrafter"/>
</dbReference>
<evidence type="ECO:0000256" key="13">
    <source>
        <dbReference type="ARBA" id="ARBA00022835"/>
    </source>
</evidence>
<keyword evidence="13" id="KW-0271">Exosome</keyword>
<feature type="domain" description="HRDC" evidence="24">
    <location>
        <begin position="438"/>
        <end position="518"/>
    </location>
</feature>
<dbReference type="Pfam" id="PF01612">
    <property type="entry name" value="DNA_pol_A_exo1"/>
    <property type="match status" value="1"/>
</dbReference>
<dbReference type="Pfam" id="PF08066">
    <property type="entry name" value="PMC2NT"/>
    <property type="match status" value="1"/>
</dbReference>
<dbReference type="SMART" id="SM00341">
    <property type="entry name" value="HRDC"/>
    <property type="match status" value="1"/>
</dbReference>
<dbReference type="GO" id="GO:0000175">
    <property type="term" value="F:3'-5'-RNA exonuclease activity"/>
    <property type="evidence" value="ECO:0007669"/>
    <property type="project" value="InterPro"/>
</dbReference>
<dbReference type="GO" id="GO:0071038">
    <property type="term" value="P:TRAMP-dependent tRNA surveillance pathway"/>
    <property type="evidence" value="ECO:0007669"/>
    <property type="project" value="TreeGrafter"/>
</dbReference>
<dbReference type="GO" id="GO:0071037">
    <property type="term" value="P:nuclear polyadenylation-dependent snRNA catabolic process"/>
    <property type="evidence" value="ECO:0007669"/>
    <property type="project" value="TreeGrafter"/>
</dbReference>
<evidence type="ECO:0000256" key="22">
    <source>
        <dbReference type="ARBA" id="ARBA00070703"/>
    </source>
</evidence>
<organism evidence="25 26">
    <name type="scientific">Salarias fasciatus</name>
    <name type="common">Jewelled blenny</name>
    <name type="synonym">Blennius fasciatus</name>
    <dbReference type="NCBI Taxonomy" id="181472"/>
    <lineage>
        <taxon>Eukaryota</taxon>
        <taxon>Metazoa</taxon>
        <taxon>Chordata</taxon>
        <taxon>Craniata</taxon>
        <taxon>Vertebrata</taxon>
        <taxon>Euteleostomi</taxon>
        <taxon>Actinopterygii</taxon>
        <taxon>Neopterygii</taxon>
        <taxon>Teleostei</taxon>
        <taxon>Neoteleostei</taxon>
        <taxon>Acanthomorphata</taxon>
        <taxon>Ovalentaria</taxon>
        <taxon>Blenniimorphae</taxon>
        <taxon>Blenniiformes</taxon>
        <taxon>Blennioidei</taxon>
        <taxon>Blenniidae</taxon>
        <taxon>Salariinae</taxon>
        <taxon>Salarias</taxon>
    </lineage>
</organism>
<dbReference type="GO" id="GO:0005737">
    <property type="term" value="C:cytoplasm"/>
    <property type="evidence" value="ECO:0007669"/>
    <property type="project" value="UniProtKB-SubCell"/>
</dbReference>
<evidence type="ECO:0000256" key="20">
    <source>
        <dbReference type="ARBA" id="ARBA00043957"/>
    </source>
</evidence>
<feature type="compositionally biased region" description="Basic and acidic residues" evidence="23">
    <location>
        <begin position="569"/>
        <end position="579"/>
    </location>
</feature>
<evidence type="ECO:0000256" key="17">
    <source>
        <dbReference type="ARBA" id="ARBA00022884"/>
    </source>
</evidence>
<dbReference type="InterPro" id="IPR012588">
    <property type="entry name" value="Exosome-assoc_fac_Rrp6_N"/>
</dbReference>
<dbReference type="GO" id="GO:0005654">
    <property type="term" value="C:nucleoplasm"/>
    <property type="evidence" value="ECO:0007669"/>
    <property type="project" value="UniProtKB-SubCell"/>
</dbReference>
<keyword evidence="11" id="KW-0227">DNA damage</keyword>
<keyword evidence="10" id="KW-0479">Metal-binding</keyword>
<keyword evidence="5" id="KW-0963">Cytoplasm</keyword>
<dbReference type="AlphaFoldDB" id="A0A672ICC0"/>
<evidence type="ECO:0000256" key="21">
    <source>
        <dbReference type="ARBA" id="ARBA00065628"/>
    </source>
</evidence>
<reference evidence="25" key="1">
    <citation type="submission" date="2019-06" db="EMBL/GenBank/DDBJ databases">
        <authorList>
            <consortium name="Wellcome Sanger Institute Data Sharing"/>
        </authorList>
    </citation>
    <scope>NUCLEOTIDE SEQUENCE [LARGE SCALE GENOMIC DNA]</scope>
</reference>
<keyword evidence="7" id="KW-0698">rRNA processing</keyword>